<keyword evidence="3" id="KW-0596">Phosphopantetheine</keyword>
<evidence type="ECO:0000313" key="6">
    <source>
        <dbReference type="EMBL" id="MBV6325447.1"/>
    </source>
</evidence>
<dbReference type="Pfam" id="PF00550">
    <property type="entry name" value="PP-binding"/>
    <property type="match status" value="2"/>
</dbReference>
<dbReference type="InterPro" id="IPR000873">
    <property type="entry name" value="AMP-dep_synth/lig_dom"/>
</dbReference>
<reference evidence="6" key="1">
    <citation type="submission" date="2021-07" db="EMBL/GenBank/DDBJ databases">
        <title>Characterization of violacein-producing bacteria and related species.</title>
        <authorList>
            <person name="Wilson H.S."/>
            <person name="De Leon M.E."/>
        </authorList>
    </citation>
    <scope>NUCLEOTIDE SEQUENCE</scope>
    <source>
        <strain evidence="6">HSC-15S17</strain>
    </source>
</reference>
<evidence type="ECO:0000256" key="4">
    <source>
        <dbReference type="ARBA" id="ARBA00022553"/>
    </source>
</evidence>
<dbReference type="FunFam" id="1.10.1200.10:FF:000005">
    <property type="entry name" value="Nonribosomal peptide synthetase 1"/>
    <property type="match status" value="1"/>
</dbReference>
<evidence type="ECO:0000259" key="5">
    <source>
        <dbReference type="PROSITE" id="PS50075"/>
    </source>
</evidence>
<protein>
    <submittedName>
        <fullName evidence="6">Amino acid adenylation domain-containing protein</fullName>
    </submittedName>
</protein>
<dbReference type="FunFam" id="3.40.50.12780:FF:000012">
    <property type="entry name" value="Non-ribosomal peptide synthetase"/>
    <property type="match status" value="1"/>
</dbReference>
<dbReference type="GO" id="GO:0044550">
    <property type="term" value="P:secondary metabolite biosynthetic process"/>
    <property type="evidence" value="ECO:0007669"/>
    <property type="project" value="UniProtKB-ARBA"/>
</dbReference>
<dbReference type="GO" id="GO:0031177">
    <property type="term" value="F:phosphopantetheine binding"/>
    <property type="evidence" value="ECO:0007669"/>
    <property type="project" value="InterPro"/>
</dbReference>
<dbReference type="InterPro" id="IPR006162">
    <property type="entry name" value="Ppantetheine_attach_site"/>
</dbReference>
<feature type="domain" description="Carrier" evidence="5">
    <location>
        <begin position="203"/>
        <end position="277"/>
    </location>
</feature>
<name>A0AA41HBF6_9BURK</name>
<dbReference type="GO" id="GO:0005737">
    <property type="term" value="C:cytoplasm"/>
    <property type="evidence" value="ECO:0007669"/>
    <property type="project" value="TreeGrafter"/>
</dbReference>
<dbReference type="InterPro" id="IPR001242">
    <property type="entry name" value="Condensation_dom"/>
</dbReference>
<dbReference type="FunFam" id="2.30.38.10:FF:000001">
    <property type="entry name" value="Non-ribosomal peptide synthetase PvdI"/>
    <property type="match status" value="2"/>
</dbReference>
<gene>
    <name evidence="6" type="ORF">KVP70_31525</name>
</gene>
<dbReference type="Pfam" id="PF00668">
    <property type="entry name" value="Condensation"/>
    <property type="match status" value="1"/>
</dbReference>
<sequence>GSLIGQPLPDLRAYILDAHRQPAPIGVTGELYIGGAGVARGYLNRPELTAERFIADPFGDRPDARLYRTGDLGRWLPDGGIEYLGRNDFQVKIRGFRIELGEIEARLAACAGVREAVVIAREDSPGERRLVAYLVAEAGAQESAAALDPATLRAALATRLADYMLPAAYVVLEALALTPNGKLDRNALPAPGQDAVVARRYQAPQGPAETALAAVWAELLGLEQVGRDDHFFELGGHSLMVITLIERLRRLGLSTEVRAVFEAPALHAMAAGLTTGDEARSRAAPVPPNLIGAECGALRPELLPLVALTQHEIDLIVDSVPGGAANIQDIYPLAPLQEGILFHHLLDGEGDAYLMRSTFVFDRRARLDAFLDALQSVIARHDILRSSVRWTGLSAPVQVVQRQAPLPLHTLTLDAAGDAVEQLQQRTDPRRLRLDLRRAPLIAAYVAADPHSGQWLLALLDHHIVSDNTTLGLIIAEILALLQGRADSLPPSLPYRDFIARARAVPAAAHEEYFRRRLADIDAPTAPFDLLDVRHDGSDVGETRLELDAALALRVREGARRHGVSAAVLFHTAWAQVLAQCCGRDDVVFGTVLSGRLQGADGAGQMLGMFINTLPLRISLGARPIGQVLRDSYRDLGELLSHEQASLALAQRCSGVAAPQPLFTTILNYRHNRAAAAAAQDAAAHQRDWEGMRAIVAIERTNYPVSVSVDDLGAGFALTMQCADGIDSARMAAYLLGAVETLLAALAADAGQPARTLNMLPAAERRLLLADYNDSAADSPREQLLHRLFEQQAAARPDAVALDCAGRRLSYGELDRRANGLARRLLALGVRPDDRVAICAERGVEMVLAMLAVLKAGAAYVPLDPAYPAARLDYMLADCAPAALLLQPGLQARLPASGVPLIVLDDAAMAADALPAPAVPGLHARHLANVIYTSGSTGQPKGVMVEHRNVLRLVMHPCYVHIGADDCVAHCANPAFDASTWEIWATLLHGARLLIVPPATLLDAQSLGALLGGAGVTVLHLTAGLFNQYAEPLAPLIAGLRYLLFGGEQADFNAVARVLRDSPPRHLVHCYGPTETTTFATTHAVTAGTRPLPIGRPISNTQVYILDAHGRLAPPGVAGELYIGGDGVARGYLNRRDLTAQRFVADPYSTLPGARLYRTGDLGRHLPGGAIEYLGRNDFQVKLRGYRIELGEIETALTACPGVREAVVLAREDSPGDRRLVAYLTARDGAVPDPAALRARLATLLADYMLPAAFVTLASMPLTPHGKLDRRALPAPDQGALAGPAYAAPHGAIETALAEIWQDLLGLPLAGRDDNFFALGGHSLLVIALIERLRARGLATDVGTVFSSASLAALAAAIGARQDHAAPAFVVPPNLLTLPGASAPSAEPVEEFRL</sequence>
<dbReference type="FunFam" id="3.40.50.980:FF:000001">
    <property type="entry name" value="Non-ribosomal peptide synthetase"/>
    <property type="match status" value="1"/>
</dbReference>
<evidence type="ECO:0000256" key="1">
    <source>
        <dbReference type="ARBA" id="ARBA00001957"/>
    </source>
</evidence>
<dbReference type="Pfam" id="PF13193">
    <property type="entry name" value="AMP-binding_C"/>
    <property type="match status" value="2"/>
</dbReference>
<dbReference type="PANTHER" id="PTHR45527">
    <property type="entry name" value="NONRIBOSOMAL PEPTIDE SYNTHETASE"/>
    <property type="match status" value="1"/>
</dbReference>
<organism evidence="6 7">
    <name type="scientific">Duganella violaceipulchra</name>
    <dbReference type="NCBI Taxonomy" id="2849652"/>
    <lineage>
        <taxon>Bacteria</taxon>
        <taxon>Pseudomonadati</taxon>
        <taxon>Pseudomonadota</taxon>
        <taxon>Betaproteobacteria</taxon>
        <taxon>Burkholderiales</taxon>
        <taxon>Oxalobacteraceae</taxon>
        <taxon>Telluria group</taxon>
        <taxon>Duganella</taxon>
    </lineage>
</organism>
<dbReference type="Proteomes" id="UP001155901">
    <property type="component" value="Unassembled WGS sequence"/>
</dbReference>
<dbReference type="PROSITE" id="PS00455">
    <property type="entry name" value="AMP_BINDING"/>
    <property type="match status" value="1"/>
</dbReference>
<feature type="domain" description="Carrier" evidence="5">
    <location>
        <begin position="1288"/>
        <end position="1362"/>
    </location>
</feature>
<feature type="non-terminal residue" evidence="6">
    <location>
        <position position="1"/>
    </location>
</feature>
<comment type="cofactor">
    <cofactor evidence="1">
        <name>pantetheine 4'-phosphate</name>
        <dbReference type="ChEBI" id="CHEBI:47942"/>
    </cofactor>
</comment>
<dbReference type="CDD" id="cd19544">
    <property type="entry name" value="E-C_NRPS"/>
    <property type="match status" value="1"/>
</dbReference>
<dbReference type="RefSeq" id="WP_217946326.1">
    <property type="nucleotide sequence ID" value="NZ_JAHTGR010000032.1"/>
</dbReference>
<evidence type="ECO:0000256" key="2">
    <source>
        <dbReference type="ARBA" id="ARBA00006432"/>
    </source>
</evidence>
<comment type="caution">
    <text evidence="6">The sequence shown here is derived from an EMBL/GenBank/DDBJ whole genome shotgun (WGS) entry which is preliminary data.</text>
</comment>
<dbReference type="EMBL" id="JAHTGR010000032">
    <property type="protein sequence ID" value="MBV6325447.1"/>
    <property type="molecule type" value="Genomic_DNA"/>
</dbReference>
<dbReference type="PROSITE" id="PS50075">
    <property type="entry name" value="CARRIER"/>
    <property type="match status" value="2"/>
</dbReference>
<dbReference type="InterPro" id="IPR010071">
    <property type="entry name" value="AA_adenyl_dom"/>
</dbReference>
<evidence type="ECO:0000256" key="3">
    <source>
        <dbReference type="ARBA" id="ARBA00022450"/>
    </source>
</evidence>
<dbReference type="CDD" id="cd12117">
    <property type="entry name" value="A_NRPS_Srf_like"/>
    <property type="match status" value="1"/>
</dbReference>
<proteinExistence type="inferred from homology"/>
<evidence type="ECO:0000313" key="7">
    <source>
        <dbReference type="Proteomes" id="UP001155901"/>
    </source>
</evidence>
<dbReference type="InterPro" id="IPR009081">
    <property type="entry name" value="PP-bd_ACP"/>
</dbReference>
<dbReference type="SMART" id="SM00823">
    <property type="entry name" value="PKS_PP"/>
    <property type="match status" value="2"/>
</dbReference>
<dbReference type="GO" id="GO:0003824">
    <property type="term" value="F:catalytic activity"/>
    <property type="evidence" value="ECO:0007669"/>
    <property type="project" value="InterPro"/>
</dbReference>
<comment type="similarity">
    <text evidence="2">Belongs to the ATP-dependent AMP-binding enzyme family.</text>
</comment>
<dbReference type="PROSITE" id="PS00012">
    <property type="entry name" value="PHOSPHOPANTETHEINE"/>
    <property type="match status" value="2"/>
</dbReference>
<dbReference type="InterPro" id="IPR020806">
    <property type="entry name" value="PKS_PP-bd"/>
</dbReference>
<dbReference type="InterPro" id="IPR025110">
    <property type="entry name" value="AMP-bd_C"/>
</dbReference>
<keyword evidence="4" id="KW-0597">Phosphoprotein</keyword>
<dbReference type="NCBIfam" id="TIGR01733">
    <property type="entry name" value="AA-adenyl-dom"/>
    <property type="match status" value="1"/>
</dbReference>
<accession>A0AA41HBF6</accession>
<dbReference type="InterPro" id="IPR020845">
    <property type="entry name" value="AMP-binding_CS"/>
</dbReference>
<dbReference type="GO" id="GO:0043041">
    <property type="term" value="P:amino acid activation for nonribosomal peptide biosynthetic process"/>
    <property type="evidence" value="ECO:0007669"/>
    <property type="project" value="TreeGrafter"/>
</dbReference>
<dbReference type="PANTHER" id="PTHR45527:SF1">
    <property type="entry name" value="FATTY ACID SYNTHASE"/>
    <property type="match status" value="1"/>
</dbReference>
<dbReference type="Pfam" id="PF00501">
    <property type="entry name" value="AMP-binding"/>
    <property type="match status" value="2"/>
</dbReference>
<dbReference type="FunFam" id="3.30.300.30:FF:000010">
    <property type="entry name" value="Enterobactin synthetase component F"/>
    <property type="match status" value="2"/>
</dbReference>